<evidence type="ECO:0000256" key="1">
    <source>
        <dbReference type="SAM" id="MobiDB-lite"/>
    </source>
</evidence>
<reference evidence="3" key="1">
    <citation type="submission" date="2016-10" db="EMBL/GenBank/DDBJ databases">
        <authorList>
            <person name="Varghese N."/>
            <person name="Submissions S."/>
        </authorList>
    </citation>
    <scope>NUCLEOTIDE SEQUENCE [LARGE SCALE GENOMIC DNA]</scope>
    <source>
        <strain evidence="3">GAS369</strain>
    </source>
</reference>
<organism evidence="2 3">
    <name type="scientific">Bradyrhizobium canariense</name>
    <dbReference type="NCBI Taxonomy" id="255045"/>
    <lineage>
        <taxon>Bacteria</taxon>
        <taxon>Pseudomonadati</taxon>
        <taxon>Pseudomonadota</taxon>
        <taxon>Alphaproteobacteria</taxon>
        <taxon>Hyphomicrobiales</taxon>
        <taxon>Nitrobacteraceae</taxon>
        <taxon>Bradyrhizobium</taxon>
    </lineage>
</organism>
<sequence>MSGESGSSTFEPLPVRISPPDTDRQICGSEANLNRTDEGEDAT</sequence>
<feature type="compositionally biased region" description="Polar residues" evidence="1">
    <location>
        <begin position="1"/>
        <end position="10"/>
    </location>
</feature>
<dbReference type="EMBL" id="LT629750">
    <property type="protein sequence ID" value="SDT57069.1"/>
    <property type="molecule type" value="Genomic_DNA"/>
</dbReference>
<proteinExistence type="predicted"/>
<gene>
    <name evidence="2" type="ORF">SAMN05444158_7131</name>
</gene>
<dbReference type="AlphaFoldDB" id="A0A1H2BGP5"/>
<evidence type="ECO:0000313" key="3">
    <source>
        <dbReference type="Proteomes" id="UP000243904"/>
    </source>
</evidence>
<feature type="region of interest" description="Disordered" evidence="1">
    <location>
        <begin position="1"/>
        <end position="43"/>
    </location>
</feature>
<protein>
    <submittedName>
        <fullName evidence="2">Uncharacterized protein</fullName>
    </submittedName>
</protein>
<dbReference type="Proteomes" id="UP000243904">
    <property type="component" value="Chromosome I"/>
</dbReference>
<evidence type="ECO:0000313" key="2">
    <source>
        <dbReference type="EMBL" id="SDT57069.1"/>
    </source>
</evidence>
<name>A0A1H2BGP5_9BRAD</name>
<keyword evidence="3" id="KW-1185">Reference proteome</keyword>
<accession>A0A1H2BGP5</accession>